<dbReference type="Gene3D" id="1.10.238.160">
    <property type="match status" value="1"/>
</dbReference>
<proteinExistence type="predicted"/>
<name>A0A7Z0QAQ9_9BRAD</name>
<protein>
    <recommendedName>
        <fullName evidence="4">AlpA family transcriptional regulator</fullName>
    </recommendedName>
</protein>
<accession>A0A7Z0QAQ9</accession>
<sequence length="81" mass="9715">MSEVLYLKSAQVRARYGGASDMWIVRRMRDDGFPEPVYFGAQRFWRERDLVTWEKQQIKSPKERPARDMRRVRAAKKVVRA</sequence>
<reference evidence="1" key="2">
    <citation type="submission" date="2020-06" db="EMBL/GenBank/DDBJ databases">
        <title>Whole Genome Sequence of Bradyrhizobium sp. Strain 323S2.</title>
        <authorList>
            <person name="Bromfield E.S.P."/>
        </authorList>
    </citation>
    <scope>NUCLEOTIDE SEQUENCE [LARGE SCALE GENOMIC DNA]</scope>
    <source>
        <strain evidence="1">323S2</strain>
    </source>
</reference>
<evidence type="ECO:0000313" key="2">
    <source>
        <dbReference type="EMBL" id="UGX93673.1"/>
    </source>
</evidence>
<dbReference type="RefSeq" id="WP_166347003.1">
    <property type="nucleotide sequence ID" value="NZ_CP088280.1"/>
</dbReference>
<reference evidence="2 3" key="3">
    <citation type="journal article" date="2022" name="Int. J. Syst. Evol. Microbiol.">
        <title>Strains of Bradyrhizobium barranii sp. nov. associated with legumes native to Canada are symbionts of soybeans and belong to different subspecies (subsp. barranii subsp. nov. and subsp. apii subsp. nov.) and symbiovars (sv. glycinearum and sv. septentrionale).</title>
        <authorList>
            <person name="Bromfield E.S.P."/>
            <person name="Cloutier S."/>
            <person name="Wasai-Hara S."/>
            <person name="Minamisawa K."/>
        </authorList>
    </citation>
    <scope>NUCLEOTIDE SEQUENCE [LARGE SCALE GENOMIC DNA]</scope>
    <source>
        <strain evidence="2 3">323S2</strain>
    </source>
</reference>
<dbReference type="EMBL" id="JACBFH010000001">
    <property type="protein sequence ID" value="NYY90283.1"/>
    <property type="molecule type" value="Genomic_DNA"/>
</dbReference>
<evidence type="ECO:0008006" key="4">
    <source>
        <dbReference type="Google" id="ProtNLM"/>
    </source>
</evidence>
<dbReference type="AlphaFoldDB" id="A0A7Z0QAQ9"/>
<organism evidence="1">
    <name type="scientific">Bradyrhizobium barranii subsp. barranii</name>
    <dbReference type="NCBI Taxonomy" id="2823807"/>
    <lineage>
        <taxon>Bacteria</taxon>
        <taxon>Pseudomonadati</taxon>
        <taxon>Pseudomonadota</taxon>
        <taxon>Alphaproteobacteria</taxon>
        <taxon>Hyphomicrobiales</taxon>
        <taxon>Nitrobacteraceae</taxon>
        <taxon>Bradyrhizobium</taxon>
        <taxon>Bradyrhizobium barranii</taxon>
    </lineage>
</organism>
<evidence type="ECO:0000313" key="3">
    <source>
        <dbReference type="Proteomes" id="UP000564836"/>
    </source>
</evidence>
<dbReference type="EMBL" id="CP088280">
    <property type="protein sequence ID" value="UGX93673.1"/>
    <property type="molecule type" value="Genomic_DNA"/>
</dbReference>
<gene>
    <name evidence="2" type="ORF">G6321_00050215</name>
    <name evidence="1" type="ORF">G6321_18190</name>
</gene>
<dbReference type="Proteomes" id="UP000564836">
    <property type="component" value="Chromosome"/>
</dbReference>
<reference evidence="2 3" key="1">
    <citation type="journal article" date="2017" name="Syst. Appl. Microbiol.">
        <title>Soybeans inoculated with root zone soils of Canadian native legumes harbour diverse and novel Bradyrhizobium spp. that possess agricultural potential.</title>
        <authorList>
            <person name="Bromfield E.S.P."/>
            <person name="Cloutier S."/>
            <person name="Tambong J.T."/>
            <person name="Tran Thi T.V."/>
        </authorList>
    </citation>
    <scope>NUCLEOTIDE SEQUENCE [LARGE SCALE GENOMIC DNA]</scope>
    <source>
        <strain evidence="2 3">323S2</strain>
    </source>
</reference>
<evidence type="ECO:0000313" key="1">
    <source>
        <dbReference type="EMBL" id="NYY90283.1"/>
    </source>
</evidence>